<evidence type="ECO:0008006" key="3">
    <source>
        <dbReference type="Google" id="ProtNLM"/>
    </source>
</evidence>
<dbReference type="InterPro" id="IPR027417">
    <property type="entry name" value="P-loop_NTPase"/>
</dbReference>
<accession>A0A955KZX5</accession>
<sequence length="220" mass="25192">MSKSYIISSNQIDFINETINSLCSKFQIDDMNADFLCVEPADKKQSIGIDKTRKLKEWFSVKPYSSPNKFAVIQNADLLTVEAQNSILKLLEEPNDNCFIALTLANPSNLLPTVLSRCEIIQDTKVARSSEDSNFMMLSRTQQFKYIEDLFSEKNAIEQNKNIKTFLFNLLSTLQKQLEKDHSNTKLRQNIDLVDQTSIMISGNTSKRLALENMVINMKY</sequence>
<dbReference type="InterPro" id="IPR050238">
    <property type="entry name" value="DNA_Rep/Repair_Clamp_Loader"/>
</dbReference>
<gene>
    <name evidence="1" type="ORF">KC675_00175</name>
</gene>
<evidence type="ECO:0000313" key="1">
    <source>
        <dbReference type="EMBL" id="MCA9379578.1"/>
    </source>
</evidence>
<dbReference type="SUPFAM" id="SSF52540">
    <property type="entry name" value="P-loop containing nucleoside triphosphate hydrolases"/>
    <property type="match status" value="1"/>
</dbReference>
<dbReference type="AlphaFoldDB" id="A0A955KZX5"/>
<name>A0A955KZX5_9BACT</name>
<dbReference type="Pfam" id="PF13177">
    <property type="entry name" value="DNA_pol3_delta2"/>
    <property type="match status" value="1"/>
</dbReference>
<dbReference type="Proteomes" id="UP000745577">
    <property type="component" value="Unassembled WGS sequence"/>
</dbReference>
<dbReference type="Gene3D" id="3.40.50.300">
    <property type="entry name" value="P-loop containing nucleotide triphosphate hydrolases"/>
    <property type="match status" value="1"/>
</dbReference>
<organism evidence="1 2">
    <name type="scientific">Candidatus Dojkabacteria bacterium</name>
    <dbReference type="NCBI Taxonomy" id="2099670"/>
    <lineage>
        <taxon>Bacteria</taxon>
        <taxon>Candidatus Dojkabacteria</taxon>
    </lineage>
</organism>
<dbReference type="GO" id="GO:0006261">
    <property type="term" value="P:DNA-templated DNA replication"/>
    <property type="evidence" value="ECO:0007669"/>
    <property type="project" value="TreeGrafter"/>
</dbReference>
<proteinExistence type="predicted"/>
<dbReference type="PANTHER" id="PTHR11669:SF8">
    <property type="entry name" value="DNA POLYMERASE III SUBUNIT DELTA"/>
    <property type="match status" value="1"/>
</dbReference>
<dbReference type="EMBL" id="JAGQLL010000002">
    <property type="protein sequence ID" value="MCA9379578.1"/>
    <property type="molecule type" value="Genomic_DNA"/>
</dbReference>
<comment type="caution">
    <text evidence="1">The sequence shown here is derived from an EMBL/GenBank/DDBJ whole genome shotgun (WGS) entry which is preliminary data.</text>
</comment>
<reference evidence="1" key="2">
    <citation type="journal article" date="2021" name="Microbiome">
        <title>Successional dynamics and alternative stable states in a saline activated sludge microbial community over 9 years.</title>
        <authorList>
            <person name="Wang Y."/>
            <person name="Ye J."/>
            <person name="Ju F."/>
            <person name="Liu L."/>
            <person name="Boyd J.A."/>
            <person name="Deng Y."/>
            <person name="Parks D.H."/>
            <person name="Jiang X."/>
            <person name="Yin X."/>
            <person name="Woodcroft B.J."/>
            <person name="Tyson G.W."/>
            <person name="Hugenholtz P."/>
            <person name="Polz M.F."/>
            <person name="Zhang T."/>
        </authorList>
    </citation>
    <scope>NUCLEOTIDE SEQUENCE</scope>
    <source>
        <strain evidence="1">HKST-UBA15</strain>
    </source>
</reference>
<evidence type="ECO:0000313" key="2">
    <source>
        <dbReference type="Proteomes" id="UP000745577"/>
    </source>
</evidence>
<dbReference type="PANTHER" id="PTHR11669">
    <property type="entry name" value="REPLICATION FACTOR C / DNA POLYMERASE III GAMMA-TAU SUBUNIT"/>
    <property type="match status" value="1"/>
</dbReference>
<protein>
    <recommendedName>
        <fullName evidence="3">DNA polymerase III subunit delta</fullName>
    </recommendedName>
</protein>
<reference evidence="1" key="1">
    <citation type="submission" date="2020-04" db="EMBL/GenBank/DDBJ databases">
        <authorList>
            <person name="Zhang T."/>
        </authorList>
    </citation>
    <scope>NUCLEOTIDE SEQUENCE</scope>
    <source>
        <strain evidence="1">HKST-UBA15</strain>
    </source>
</reference>